<name>A0AAV0XUE8_9HEMI</name>
<keyword evidence="6" id="KW-0378">Hydrolase</keyword>
<evidence type="ECO:0000256" key="5">
    <source>
        <dbReference type="ARBA" id="ARBA00022723"/>
    </source>
</evidence>
<proteinExistence type="inferred from homology"/>
<organism evidence="9 10">
    <name type="scientific">Macrosiphum euphorbiae</name>
    <name type="common">potato aphid</name>
    <dbReference type="NCBI Taxonomy" id="13131"/>
    <lineage>
        <taxon>Eukaryota</taxon>
        <taxon>Metazoa</taxon>
        <taxon>Ecdysozoa</taxon>
        <taxon>Arthropoda</taxon>
        <taxon>Hexapoda</taxon>
        <taxon>Insecta</taxon>
        <taxon>Pterygota</taxon>
        <taxon>Neoptera</taxon>
        <taxon>Paraneoptera</taxon>
        <taxon>Hemiptera</taxon>
        <taxon>Sternorrhyncha</taxon>
        <taxon>Aphidomorpha</taxon>
        <taxon>Aphidoidea</taxon>
        <taxon>Aphididae</taxon>
        <taxon>Macrosiphini</taxon>
        <taxon>Macrosiphum</taxon>
    </lineage>
</organism>
<keyword evidence="10" id="KW-1185">Reference proteome</keyword>
<evidence type="ECO:0000313" key="10">
    <source>
        <dbReference type="Proteomes" id="UP001160148"/>
    </source>
</evidence>
<keyword evidence="4" id="KW-0540">Nuclease</keyword>
<dbReference type="PANTHER" id="PTHR22930:SF269">
    <property type="entry name" value="NUCLEASE HARBI1-LIKE PROTEIN"/>
    <property type="match status" value="1"/>
</dbReference>
<dbReference type="Proteomes" id="UP001160148">
    <property type="component" value="Unassembled WGS sequence"/>
</dbReference>
<comment type="cofactor">
    <cofactor evidence="1">
        <name>a divalent metal cation</name>
        <dbReference type="ChEBI" id="CHEBI:60240"/>
    </cofactor>
</comment>
<evidence type="ECO:0000256" key="7">
    <source>
        <dbReference type="ARBA" id="ARBA00023242"/>
    </source>
</evidence>
<dbReference type="Pfam" id="PF13359">
    <property type="entry name" value="DDE_Tnp_4"/>
    <property type="match status" value="1"/>
</dbReference>
<feature type="domain" description="DDE Tnp4" evidence="8">
    <location>
        <begin position="2"/>
        <end position="137"/>
    </location>
</feature>
<comment type="subcellular location">
    <subcellularLocation>
        <location evidence="2">Nucleus</location>
    </subcellularLocation>
</comment>
<evidence type="ECO:0000256" key="6">
    <source>
        <dbReference type="ARBA" id="ARBA00022801"/>
    </source>
</evidence>
<evidence type="ECO:0000313" key="9">
    <source>
        <dbReference type="EMBL" id="CAI6370826.1"/>
    </source>
</evidence>
<keyword evidence="7" id="KW-0539">Nucleus</keyword>
<dbReference type="AlphaFoldDB" id="A0AAV0XUE8"/>
<keyword evidence="5" id="KW-0479">Metal-binding</keyword>
<dbReference type="GO" id="GO:0005634">
    <property type="term" value="C:nucleus"/>
    <property type="evidence" value="ECO:0007669"/>
    <property type="project" value="UniProtKB-SubCell"/>
</dbReference>
<gene>
    <name evidence="9" type="ORF">MEUPH1_LOCUS24907</name>
</gene>
<dbReference type="EMBL" id="CARXXK010000564">
    <property type="protein sequence ID" value="CAI6370826.1"/>
    <property type="molecule type" value="Genomic_DNA"/>
</dbReference>
<evidence type="ECO:0000259" key="8">
    <source>
        <dbReference type="Pfam" id="PF13359"/>
    </source>
</evidence>
<evidence type="ECO:0000256" key="3">
    <source>
        <dbReference type="ARBA" id="ARBA00006958"/>
    </source>
</evidence>
<comment type="caution">
    <text evidence="9">The sequence shown here is derived from an EMBL/GenBank/DDBJ whole genome shotgun (WGS) entry which is preliminary data.</text>
</comment>
<dbReference type="GO" id="GO:0046872">
    <property type="term" value="F:metal ion binding"/>
    <property type="evidence" value="ECO:0007669"/>
    <property type="project" value="UniProtKB-KW"/>
</dbReference>
<dbReference type="PANTHER" id="PTHR22930">
    <property type="match status" value="1"/>
</dbReference>
<evidence type="ECO:0000256" key="2">
    <source>
        <dbReference type="ARBA" id="ARBA00004123"/>
    </source>
</evidence>
<evidence type="ECO:0000256" key="4">
    <source>
        <dbReference type="ARBA" id="ARBA00022722"/>
    </source>
</evidence>
<dbReference type="GO" id="GO:0004518">
    <property type="term" value="F:nuclease activity"/>
    <property type="evidence" value="ECO:0007669"/>
    <property type="project" value="UniProtKB-KW"/>
</dbReference>
<accession>A0AAV0XUE8</accession>
<evidence type="ECO:0000256" key="1">
    <source>
        <dbReference type="ARBA" id="ARBA00001968"/>
    </source>
</evidence>
<comment type="similarity">
    <text evidence="3">Belongs to the HARBI1 family.</text>
</comment>
<protein>
    <recommendedName>
        <fullName evidence="8">DDE Tnp4 domain-containing protein</fullName>
    </recommendedName>
</protein>
<reference evidence="9 10" key="1">
    <citation type="submission" date="2023-01" db="EMBL/GenBank/DDBJ databases">
        <authorList>
            <person name="Whitehead M."/>
        </authorList>
    </citation>
    <scope>NUCLEOTIDE SEQUENCE [LARGE SCALE GENOMIC DNA]</scope>
</reference>
<dbReference type="GO" id="GO:0016787">
    <property type="term" value="F:hydrolase activity"/>
    <property type="evidence" value="ECO:0007669"/>
    <property type="project" value="UniProtKB-KW"/>
</dbReference>
<sequence length="197" mass="22603">MAVCDSHYNFTFVDIGSFGKCADSTVFRDSVFYKKLMNNVLNIPEDQPLTFTEAPILPNVLIGDEGFGVSTKLLRPFGGKNLSVKKKIFNYRLSRARRYIECTFGILTNKWRIFHRPLNVSMELTEEIVKACCVLHNFVRERDGVQFDVILTVNGFDEMHSPSFTILGGRTANDIRDQFADYFISPEGELPWQYTHI</sequence>
<dbReference type="InterPro" id="IPR027806">
    <property type="entry name" value="HARBI1_dom"/>
</dbReference>
<dbReference type="InterPro" id="IPR045249">
    <property type="entry name" value="HARBI1-like"/>
</dbReference>